<feature type="domain" description="VWFA" evidence="5">
    <location>
        <begin position="3"/>
        <end position="118"/>
    </location>
</feature>
<protein>
    <recommendedName>
        <fullName evidence="2">Integrator complex subunit 14</fullName>
    </recommendedName>
</protein>
<dbReference type="AlphaFoldDB" id="A0A1B6CWB5"/>
<evidence type="ECO:0000259" key="6">
    <source>
        <dbReference type="Pfam" id="PF19435"/>
    </source>
</evidence>
<gene>
    <name evidence="8" type="ORF">g.8151</name>
</gene>
<evidence type="ECO:0000256" key="4">
    <source>
        <dbReference type="ARBA" id="ARBA00061449"/>
    </source>
</evidence>
<dbReference type="InterPro" id="IPR039841">
    <property type="entry name" value="INTS14"/>
</dbReference>
<dbReference type="Pfam" id="PF20504">
    <property type="entry name" value="IntS14_C"/>
    <property type="match status" value="1"/>
</dbReference>
<reference evidence="8" key="1">
    <citation type="submission" date="2015-12" db="EMBL/GenBank/DDBJ databases">
        <title>De novo transcriptome assembly of four potential Pierce s Disease insect vectors from Arizona vineyards.</title>
        <authorList>
            <person name="Tassone E.E."/>
        </authorList>
    </citation>
    <scope>NUCLEOTIDE SEQUENCE</scope>
</reference>
<dbReference type="Pfam" id="PF13519">
    <property type="entry name" value="VWA_2"/>
    <property type="match status" value="1"/>
</dbReference>
<dbReference type="PANTHER" id="PTHR13532:SF3">
    <property type="entry name" value="INTEGRATOR COMPLEX SUBUNIT 14"/>
    <property type="match status" value="1"/>
</dbReference>
<name>A0A1B6CWB5_9HEMI</name>
<keyword evidence="3" id="KW-0539">Nucleus</keyword>
<feature type="domain" description="Integrator complex subunit 14 beta-barrel" evidence="6">
    <location>
        <begin position="196"/>
        <end position="344"/>
    </location>
</feature>
<comment type="subcellular location">
    <subcellularLocation>
        <location evidence="1">Nucleus</location>
    </subcellularLocation>
</comment>
<accession>A0A1B6CWB5</accession>
<evidence type="ECO:0000256" key="3">
    <source>
        <dbReference type="ARBA" id="ARBA00023242"/>
    </source>
</evidence>
<dbReference type="GO" id="GO:0032039">
    <property type="term" value="C:integrator complex"/>
    <property type="evidence" value="ECO:0007669"/>
    <property type="project" value="InterPro"/>
</dbReference>
<evidence type="ECO:0000256" key="2">
    <source>
        <dbReference type="ARBA" id="ARBA00016816"/>
    </source>
</evidence>
<comment type="similarity">
    <text evidence="4">Belongs to the Integrator subunit 14 family.</text>
</comment>
<dbReference type="Gene3D" id="3.40.50.410">
    <property type="entry name" value="von Willebrand factor, type A domain"/>
    <property type="match status" value="1"/>
</dbReference>
<dbReference type="SUPFAM" id="SSF53300">
    <property type="entry name" value="vWA-like"/>
    <property type="match status" value="1"/>
</dbReference>
<dbReference type="InterPro" id="IPR046471">
    <property type="entry name" value="IntS14_C"/>
</dbReference>
<dbReference type="InterPro" id="IPR036465">
    <property type="entry name" value="vWFA_dom_sf"/>
</dbReference>
<dbReference type="InterPro" id="IPR002035">
    <property type="entry name" value="VWF_A"/>
</dbReference>
<dbReference type="GO" id="GO:0034472">
    <property type="term" value="P:snRNA 3'-end processing"/>
    <property type="evidence" value="ECO:0007669"/>
    <property type="project" value="TreeGrafter"/>
</dbReference>
<sequence length="492" mass="54408">MPTVILLDNSLSMAQPVLLPESGESTTHLQLAIHGINGLLDYLTHYCKLEFVSLLTFSSMYEVISPFTRDFDMLKARLQVLEEGDQTFFEPAFIEVNRLVLSEWGSTTPCQVILVTDGSFSNSSILENLSKPGSPIPFAFPGNLTIATIAQPGPENTILQNLIQLCGNEGSMLQVDSPLSQQSVHKLFLKLVDKNYASYSGFLKCGNLGSKIMMSPVPVPFTKVTDFEYQTYTIGNEIEVCGFLDVAQVGSPAAVSRHLILPFPSLPNKSSLPFIVKKLENESEDETSQDEGKTPSFCVLLHGALKVENMVALCQVGSNWFGILYSWADSKKKSNLMLTLLEPGNSPVPWLGDLTCLGAAKDPENPTPEESFPIRPTEKRSYSQNCVVWIYQAGLQSDIQKILRHARKLPEKTQYFYKELNRVRRAAISLGFMSLLDGLAVILERECTGLPGGAHPDCALQMTHAAGVLRKPYSRDPKYNVLPMRTKFTDGD</sequence>
<evidence type="ECO:0000259" key="5">
    <source>
        <dbReference type="Pfam" id="PF13519"/>
    </source>
</evidence>
<dbReference type="EMBL" id="GEDC01019469">
    <property type="protein sequence ID" value="JAS17829.1"/>
    <property type="molecule type" value="Transcribed_RNA"/>
</dbReference>
<dbReference type="PANTHER" id="PTHR13532">
    <property type="match status" value="1"/>
</dbReference>
<proteinExistence type="inferred from homology"/>
<organism evidence="8">
    <name type="scientific">Clastoptera arizonana</name>
    <name type="common">Arizona spittle bug</name>
    <dbReference type="NCBI Taxonomy" id="38151"/>
    <lineage>
        <taxon>Eukaryota</taxon>
        <taxon>Metazoa</taxon>
        <taxon>Ecdysozoa</taxon>
        <taxon>Arthropoda</taxon>
        <taxon>Hexapoda</taxon>
        <taxon>Insecta</taxon>
        <taxon>Pterygota</taxon>
        <taxon>Neoptera</taxon>
        <taxon>Paraneoptera</taxon>
        <taxon>Hemiptera</taxon>
        <taxon>Auchenorrhyncha</taxon>
        <taxon>Cercopoidea</taxon>
        <taxon>Clastopteridae</taxon>
        <taxon>Clastoptera</taxon>
    </lineage>
</organism>
<feature type="domain" description="Integrator complex subunit 14 C-terminal" evidence="7">
    <location>
        <begin position="387"/>
        <end position="489"/>
    </location>
</feature>
<dbReference type="CDD" id="cd00198">
    <property type="entry name" value="vWFA"/>
    <property type="match status" value="1"/>
</dbReference>
<evidence type="ECO:0000256" key="1">
    <source>
        <dbReference type="ARBA" id="ARBA00004123"/>
    </source>
</evidence>
<dbReference type="InterPro" id="IPR045814">
    <property type="entry name" value="IntS14_b-barrel"/>
</dbReference>
<evidence type="ECO:0000313" key="8">
    <source>
        <dbReference type="EMBL" id="JAS17829.1"/>
    </source>
</evidence>
<dbReference type="Pfam" id="PF19435">
    <property type="entry name" value="IntS14_b-barrel"/>
    <property type="match status" value="1"/>
</dbReference>
<evidence type="ECO:0000259" key="7">
    <source>
        <dbReference type="Pfam" id="PF20504"/>
    </source>
</evidence>